<reference evidence="1 2" key="1">
    <citation type="submission" date="2017-02" db="EMBL/GenBank/DDBJ databases">
        <authorList>
            <person name="Peterson S.W."/>
        </authorList>
    </citation>
    <scope>NUCLEOTIDE SEQUENCE [LARGE SCALE GENOMIC DNA]</scope>
    <source>
        <strain evidence="1 2">CIP104813</strain>
    </source>
</reference>
<dbReference type="Proteomes" id="UP000195981">
    <property type="component" value="Unassembled WGS sequence"/>
</dbReference>
<dbReference type="AlphaFoldDB" id="A0A1X6WTK8"/>
<sequence>MDGDGRLAVRSPRLRTVLRGVRRARPYRPCLPARRAL</sequence>
<dbReference type="EMBL" id="FWFG01000014">
    <property type="protein sequence ID" value="SLM88395.1"/>
    <property type="molecule type" value="Genomic_DNA"/>
</dbReference>
<evidence type="ECO:0000313" key="2">
    <source>
        <dbReference type="Proteomes" id="UP000195981"/>
    </source>
</evidence>
<evidence type="ECO:0000313" key="1">
    <source>
        <dbReference type="EMBL" id="SLM88395.1"/>
    </source>
</evidence>
<protein>
    <submittedName>
        <fullName evidence="1">Uncharacterized protein</fullName>
    </submittedName>
</protein>
<keyword evidence="2" id="KW-1185">Reference proteome</keyword>
<gene>
    <name evidence="1" type="ORF">FM110_01740</name>
</gene>
<proteinExistence type="predicted"/>
<name>A0A1X6WTK8_9MICO</name>
<accession>A0A1X6WTK8</accession>
<organism evidence="1 2">
    <name type="scientific">Brachybacterium nesterenkovii</name>
    <dbReference type="NCBI Taxonomy" id="47847"/>
    <lineage>
        <taxon>Bacteria</taxon>
        <taxon>Bacillati</taxon>
        <taxon>Actinomycetota</taxon>
        <taxon>Actinomycetes</taxon>
        <taxon>Micrococcales</taxon>
        <taxon>Dermabacteraceae</taxon>
        <taxon>Brachybacterium</taxon>
    </lineage>
</organism>